<sequence>MNDQEQQRAARLGIEALNASLVRLGYPPVGKNADVRMVDPFLGVIPNAVIERPGVAPLRLLFGLELDIWVGPFSEVVAVPAREECRRDMENEITRILKSEVECRYRKRWVELILRIPDQNPWLRLRIVGTGRSSVLEPRYAPYASQ</sequence>
<organism evidence="1 2">
    <name type="scientific">Actinotalea fermentans</name>
    <dbReference type="NCBI Taxonomy" id="43671"/>
    <lineage>
        <taxon>Bacteria</taxon>
        <taxon>Bacillati</taxon>
        <taxon>Actinomycetota</taxon>
        <taxon>Actinomycetes</taxon>
        <taxon>Micrococcales</taxon>
        <taxon>Cellulomonadaceae</taxon>
        <taxon>Actinotalea</taxon>
    </lineage>
</organism>
<dbReference type="AlphaFoldDB" id="A0A511YTJ4"/>
<dbReference type="Proteomes" id="UP000321484">
    <property type="component" value="Unassembled WGS sequence"/>
</dbReference>
<dbReference type="EMBL" id="BJYK01000001">
    <property type="protein sequence ID" value="GEN78512.1"/>
    <property type="molecule type" value="Genomic_DNA"/>
</dbReference>
<comment type="caution">
    <text evidence="1">The sequence shown here is derived from an EMBL/GenBank/DDBJ whole genome shotgun (WGS) entry which is preliminary data.</text>
</comment>
<proteinExistence type="predicted"/>
<accession>A0A511YTJ4</accession>
<protein>
    <submittedName>
        <fullName evidence="1">Uncharacterized protein</fullName>
    </submittedName>
</protein>
<evidence type="ECO:0000313" key="1">
    <source>
        <dbReference type="EMBL" id="GEN78512.1"/>
    </source>
</evidence>
<evidence type="ECO:0000313" key="2">
    <source>
        <dbReference type="Proteomes" id="UP000321484"/>
    </source>
</evidence>
<keyword evidence="2" id="KW-1185">Reference proteome</keyword>
<reference evidence="1 2" key="1">
    <citation type="submission" date="2019-07" db="EMBL/GenBank/DDBJ databases">
        <title>Whole genome shotgun sequence of Actinotalea fermentans NBRC 105374.</title>
        <authorList>
            <person name="Hosoyama A."/>
            <person name="Uohara A."/>
            <person name="Ohji S."/>
            <person name="Ichikawa N."/>
        </authorList>
    </citation>
    <scope>NUCLEOTIDE SEQUENCE [LARGE SCALE GENOMIC DNA]</scope>
    <source>
        <strain evidence="1 2">NBRC 105374</strain>
    </source>
</reference>
<name>A0A511YTJ4_9CELL</name>
<gene>
    <name evidence="1" type="ORF">AFE02nite_02460</name>
</gene>